<name>B4RIG6_PHEZH</name>
<evidence type="ECO:0000313" key="3">
    <source>
        <dbReference type="Proteomes" id="UP000001868"/>
    </source>
</evidence>
<keyword evidence="3" id="KW-1185">Reference proteome</keyword>
<dbReference type="HOGENOM" id="CLU_083853_3_1_5"/>
<gene>
    <name evidence="2" type="ordered locus">PHZ_p0198</name>
</gene>
<evidence type="ECO:0000313" key="2">
    <source>
        <dbReference type="EMBL" id="ACG80141.1"/>
    </source>
</evidence>
<evidence type="ECO:0000256" key="1">
    <source>
        <dbReference type="SAM" id="Phobius"/>
    </source>
</evidence>
<dbReference type="AlphaFoldDB" id="B4RIG6"/>
<keyword evidence="1" id="KW-0472">Membrane</keyword>
<keyword evidence="1" id="KW-1133">Transmembrane helix</keyword>
<geneLocation type="plasmid" evidence="3">
    <name>pHLK1</name>
</geneLocation>
<dbReference type="EMBL" id="CP000748">
    <property type="protein sequence ID" value="ACG80141.1"/>
    <property type="molecule type" value="Genomic_DNA"/>
</dbReference>
<organism evidence="2 3">
    <name type="scientific">Phenylobacterium zucineum (strain HLK1)</name>
    <dbReference type="NCBI Taxonomy" id="450851"/>
    <lineage>
        <taxon>Bacteria</taxon>
        <taxon>Pseudomonadati</taxon>
        <taxon>Pseudomonadota</taxon>
        <taxon>Alphaproteobacteria</taxon>
        <taxon>Caulobacterales</taxon>
        <taxon>Caulobacteraceae</taxon>
        <taxon>Phenylobacterium</taxon>
    </lineage>
</organism>
<dbReference type="eggNOG" id="COG4803">
    <property type="taxonomic scope" value="Bacteria"/>
</dbReference>
<feature type="transmembrane region" description="Helical" evidence="1">
    <location>
        <begin position="76"/>
        <end position="101"/>
    </location>
</feature>
<sequence length="170" mass="17479">MRKLAGGGFPIQQLSIVGKGYHAEEHAVGFFNVGDRIILWGRYGAFWGGVWGLFVGGLMMTAPLVGPIVVLGHFGAMLLAAAEGAAVVGGAGVLAGALASIGLPRDAVVRYETAVKADRLLLIAHGSPVQVRRAKAILTGASPDSVVVHPATSAAEAGWQSFEPRGAERA</sequence>
<proteinExistence type="predicted"/>
<dbReference type="Proteomes" id="UP000001868">
    <property type="component" value="Plasmid pHLK1"/>
</dbReference>
<evidence type="ECO:0008006" key="4">
    <source>
        <dbReference type="Google" id="ProtNLM"/>
    </source>
</evidence>
<dbReference type="InterPro" id="IPR052948">
    <property type="entry name" value="Low_temp-induced_all0457"/>
</dbReference>
<dbReference type="KEGG" id="pzu:PHZ_p0198"/>
<feature type="transmembrane region" description="Helical" evidence="1">
    <location>
        <begin position="45"/>
        <end position="70"/>
    </location>
</feature>
<keyword evidence="1" id="KW-0812">Transmembrane</keyword>
<dbReference type="PANTHER" id="PTHR36109:SF2">
    <property type="entry name" value="MEMBRANE PROTEIN"/>
    <property type="match status" value="1"/>
</dbReference>
<protein>
    <recommendedName>
        <fullName evidence="4">DUF1269 domain-containing protein</fullName>
    </recommendedName>
</protein>
<dbReference type="PANTHER" id="PTHR36109">
    <property type="entry name" value="MEMBRANE PROTEIN-RELATED"/>
    <property type="match status" value="1"/>
</dbReference>
<keyword evidence="2" id="KW-0614">Plasmid</keyword>
<accession>B4RIG6</accession>
<reference evidence="2 3" key="1">
    <citation type="journal article" date="2008" name="BMC Genomics">
        <title>Complete genome of Phenylobacterium zucineum - a novel facultative intracellular bacterium isolated from human erythroleukemia cell line K562.</title>
        <authorList>
            <person name="Luo Y."/>
            <person name="Xu X."/>
            <person name="Ding Z."/>
            <person name="Liu Z."/>
            <person name="Zhang B."/>
            <person name="Yan Z."/>
            <person name="Sun J."/>
            <person name="Hu S."/>
            <person name="Hu X."/>
        </authorList>
    </citation>
    <scope>NUCLEOTIDE SEQUENCE [LARGE SCALE GENOMIC DNA]</scope>
    <source>
        <strain evidence="3">HLK1</strain>
        <plasmid evidence="3">HLK1</plasmid>
        <plasmid evidence="3">Plasmid pHLK1</plasmid>
    </source>
</reference>